<dbReference type="Pfam" id="PF13966">
    <property type="entry name" value="zf-RVT"/>
    <property type="match status" value="1"/>
</dbReference>
<evidence type="ECO:0000259" key="1">
    <source>
        <dbReference type="Pfam" id="PF13966"/>
    </source>
</evidence>
<dbReference type="GO" id="GO:0003964">
    <property type="term" value="F:RNA-directed DNA polymerase activity"/>
    <property type="evidence" value="ECO:0007669"/>
    <property type="project" value="UniProtKB-KW"/>
</dbReference>
<reference evidence="2" key="2">
    <citation type="submission" date="2022-01" db="EMBL/GenBank/DDBJ databases">
        <authorList>
            <person name="Yamashiro T."/>
            <person name="Shiraishi A."/>
            <person name="Satake H."/>
            <person name="Nakayama K."/>
        </authorList>
    </citation>
    <scope>NUCLEOTIDE SEQUENCE</scope>
</reference>
<dbReference type="EMBL" id="BQNB010016836">
    <property type="protein sequence ID" value="GJT56350.1"/>
    <property type="molecule type" value="Genomic_DNA"/>
</dbReference>
<organism evidence="2 3">
    <name type="scientific">Tanacetum coccineum</name>
    <dbReference type="NCBI Taxonomy" id="301880"/>
    <lineage>
        <taxon>Eukaryota</taxon>
        <taxon>Viridiplantae</taxon>
        <taxon>Streptophyta</taxon>
        <taxon>Embryophyta</taxon>
        <taxon>Tracheophyta</taxon>
        <taxon>Spermatophyta</taxon>
        <taxon>Magnoliopsida</taxon>
        <taxon>eudicotyledons</taxon>
        <taxon>Gunneridae</taxon>
        <taxon>Pentapetalae</taxon>
        <taxon>asterids</taxon>
        <taxon>campanulids</taxon>
        <taxon>Asterales</taxon>
        <taxon>Asteraceae</taxon>
        <taxon>Asteroideae</taxon>
        <taxon>Anthemideae</taxon>
        <taxon>Anthemidinae</taxon>
        <taxon>Tanacetum</taxon>
    </lineage>
</organism>
<keyword evidence="2" id="KW-0548">Nucleotidyltransferase</keyword>
<dbReference type="InterPro" id="IPR026960">
    <property type="entry name" value="RVT-Znf"/>
</dbReference>
<evidence type="ECO:0000313" key="3">
    <source>
        <dbReference type="Proteomes" id="UP001151760"/>
    </source>
</evidence>
<name>A0ABQ5EZF1_9ASTR</name>
<keyword evidence="2" id="KW-0695">RNA-directed DNA polymerase</keyword>
<gene>
    <name evidence="2" type="ORF">Tco_0991404</name>
</gene>
<protein>
    <submittedName>
        <fullName evidence="2">RNA-directed DNA polymerase, eukaryota</fullName>
    </submittedName>
</protein>
<accession>A0ABQ5EZF1</accession>
<dbReference type="PANTHER" id="PTHR33116:SF79">
    <property type="entry name" value="REVERSE TRANSCRIPTASE DOMAIN, ZINC FINGER, CCHC-TYPE-RELATED"/>
    <property type="match status" value="1"/>
</dbReference>
<keyword evidence="2" id="KW-0808">Transferase</keyword>
<dbReference type="Proteomes" id="UP001151760">
    <property type="component" value="Unassembled WGS sequence"/>
</dbReference>
<keyword evidence="3" id="KW-1185">Reference proteome</keyword>
<evidence type="ECO:0000313" key="2">
    <source>
        <dbReference type="EMBL" id="GJT56350.1"/>
    </source>
</evidence>
<comment type="caution">
    <text evidence="2">The sequence shown here is derived from an EMBL/GenBank/DDBJ whole genome shotgun (WGS) entry which is preliminary data.</text>
</comment>
<dbReference type="PANTHER" id="PTHR33116">
    <property type="entry name" value="REVERSE TRANSCRIPTASE ZINC-BINDING DOMAIN-CONTAINING PROTEIN-RELATED-RELATED"/>
    <property type="match status" value="1"/>
</dbReference>
<reference evidence="2" key="1">
    <citation type="journal article" date="2022" name="Int. J. Mol. Sci.">
        <title>Draft Genome of Tanacetum Coccineum: Genomic Comparison of Closely Related Tanacetum-Family Plants.</title>
        <authorList>
            <person name="Yamashiro T."/>
            <person name="Shiraishi A."/>
            <person name="Nakayama K."/>
            <person name="Satake H."/>
        </authorList>
    </citation>
    <scope>NUCLEOTIDE SEQUENCE</scope>
</reference>
<sequence length="511" mass="58967">MDSLLNSLKSIGILWARIFVKQLSLSLSMVRLSKRDVIFLLILPPLAAVLPELISDTQSAFVAVDFAKAYDSVRWDYLLDMLEVLRMTFSFHCGLKQGDPLAPYLFILVMESLHMSFSRVVEGGYFKGVMVGECMTRHKAWEDTVVKLKNRLSKWKAKTLSIGGRLTLLKSVLGASPLYTLSIFKVPKGILKVLEAIRSHSIKSSSIWCSILRELQVLKDKGFDFGSHCKKRLGDGHGTRFWIDVWTSDMPLCVKFPRLFSQLELDKDASVASKMAGPADFSFRRSVRDGSEQQQMLELVSIVDTVSLSPSHDRWVCDLSGDGQYRVKVIRSYIDDLFLPSFPETTRWVKYVPIKVNIFVWRARRDCIPTRSNLVRRGVSLDSSSCPLCDSSEEDTHHVLFRCSLAQAILRRVCRWWDLEWHPWISFLDWQVWLSAIRVSAKVKSLLEGVFYMAWWSIWNLRNRTIFDDIPPRRSTVFDDIVSLSFFWCHSRCNRSFSWETWLKNPHLISL</sequence>
<feature type="domain" description="Reverse transcriptase zinc-binding" evidence="1">
    <location>
        <begin position="345"/>
        <end position="408"/>
    </location>
</feature>
<proteinExistence type="predicted"/>